<dbReference type="EMBL" id="LUKE01000001">
    <property type="protein sequence ID" value="KYG65770.1"/>
    <property type="molecule type" value="Genomic_DNA"/>
</dbReference>
<keyword evidence="5 9" id="KW-0274">FAD</keyword>
<dbReference type="InterPro" id="IPR029041">
    <property type="entry name" value="FAD-linked_oxidoreductase-like"/>
</dbReference>
<evidence type="ECO:0000256" key="8">
    <source>
        <dbReference type="ARBA" id="ARBA00048628"/>
    </source>
</evidence>
<comment type="cofactor">
    <cofactor evidence="1 9">
        <name>FAD</name>
        <dbReference type="ChEBI" id="CHEBI:57692"/>
    </cofactor>
</comment>
<evidence type="ECO:0000256" key="7">
    <source>
        <dbReference type="ARBA" id="ARBA00034478"/>
    </source>
</evidence>
<sequence>MRVIEHLAKAQGPLFSYEIVPPPRGRSVKDIIEVVKVLAPLEPPWIDVTSHSSTTYYQEKLDGSIQKRTLRKRPGTLGICGIIQNRFKIDTVAHILCLGFSREETEDALIELSFLGIENVLALRGDMPNFQKPARMDRTTNSYAADLVAQIRDLNEGRFLDELDRADALGFCVGVAGYPEKHFEAPSLKLDIMNLKKKVDAGADYVVTQMFFDNQKYYAFVEACREAGITVPIIPGIKILKSANQLKSVPKNFYIDLPDTLAEEVHQNPQHAEEIGKRWAQKQAEDLLNSGAPGVHFYVLNDVHSVAEIVRKIK</sequence>
<keyword evidence="4 9" id="KW-0285">Flavoprotein</keyword>
<protein>
    <recommendedName>
        <fullName evidence="9">Methylenetetrahydrofolate reductase</fullName>
    </recommendedName>
</protein>
<comment type="caution">
    <text evidence="10">The sequence shown here is derived from an EMBL/GenBank/DDBJ whole genome shotgun (WGS) entry which is preliminary data.</text>
</comment>
<dbReference type="InterPro" id="IPR003171">
    <property type="entry name" value="Mehydrof_redctse-like"/>
</dbReference>
<comment type="similarity">
    <text evidence="3 9">Belongs to the methylenetetrahydrofolate reductase family.</text>
</comment>
<organism evidence="10 11">
    <name type="scientific">Bdellovibrio bacteriovorus</name>
    <dbReference type="NCBI Taxonomy" id="959"/>
    <lineage>
        <taxon>Bacteria</taxon>
        <taxon>Pseudomonadati</taxon>
        <taxon>Bdellovibrionota</taxon>
        <taxon>Bdellovibrionia</taxon>
        <taxon>Bdellovibrionales</taxon>
        <taxon>Pseudobdellovibrionaceae</taxon>
        <taxon>Bdellovibrio</taxon>
    </lineage>
</organism>
<evidence type="ECO:0000313" key="10">
    <source>
        <dbReference type="EMBL" id="KYG65770.1"/>
    </source>
</evidence>
<evidence type="ECO:0000313" key="11">
    <source>
        <dbReference type="Proteomes" id="UP000075320"/>
    </source>
</evidence>
<comment type="pathway">
    <text evidence="7">Amino-acid biosynthesis; L-methionine biosynthesis via de novo pathway.</text>
</comment>
<dbReference type="OrthoDB" id="9812555at2"/>
<evidence type="ECO:0000256" key="6">
    <source>
        <dbReference type="ARBA" id="ARBA00023002"/>
    </source>
</evidence>
<reference evidence="10 11" key="1">
    <citation type="submission" date="2016-03" db="EMBL/GenBank/DDBJ databases">
        <authorList>
            <person name="Ploux O."/>
        </authorList>
    </citation>
    <scope>NUCLEOTIDE SEQUENCE [LARGE SCALE GENOMIC DNA]</scope>
    <source>
        <strain evidence="10 11">R0</strain>
    </source>
</reference>
<evidence type="ECO:0000256" key="2">
    <source>
        <dbReference type="ARBA" id="ARBA00004777"/>
    </source>
</evidence>
<keyword evidence="11" id="KW-1185">Reference proteome</keyword>
<dbReference type="Gene3D" id="3.20.20.220">
    <property type="match status" value="1"/>
</dbReference>
<dbReference type="SUPFAM" id="SSF51730">
    <property type="entry name" value="FAD-linked oxidoreductase"/>
    <property type="match status" value="1"/>
</dbReference>
<gene>
    <name evidence="10" type="ORF">AZI86_01465</name>
</gene>
<dbReference type="GO" id="GO:0005829">
    <property type="term" value="C:cytosol"/>
    <property type="evidence" value="ECO:0007669"/>
    <property type="project" value="TreeGrafter"/>
</dbReference>
<accession>A0A150WMY1</accession>
<dbReference type="Proteomes" id="UP000075320">
    <property type="component" value="Unassembled WGS sequence"/>
</dbReference>
<dbReference type="RefSeq" id="WP_061833314.1">
    <property type="nucleotide sequence ID" value="NZ_LUKE01000001.1"/>
</dbReference>
<dbReference type="GO" id="GO:0106312">
    <property type="term" value="F:methylenetetrahydrofolate reductase (NADH) activity"/>
    <property type="evidence" value="ECO:0007669"/>
    <property type="project" value="UniProtKB-EC"/>
</dbReference>
<evidence type="ECO:0000256" key="4">
    <source>
        <dbReference type="ARBA" id="ARBA00022630"/>
    </source>
</evidence>
<evidence type="ECO:0000256" key="9">
    <source>
        <dbReference type="RuleBase" id="RU003862"/>
    </source>
</evidence>
<dbReference type="GO" id="GO:0071949">
    <property type="term" value="F:FAD binding"/>
    <property type="evidence" value="ECO:0007669"/>
    <property type="project" value="TreeGrafter"/>
</dbReference>
<dbReference type="Pfam" id="PF02219">
    <property type="entry name" value="MTHFR"/>
    <property type="match status" value="1"/>
</dbReference>
<evidence type="ECO:0000256" key="5">
    <source>
        <dbReference type="ARBA" id="ARBA00022827"/>
    </source>
</evidence>
<dbReference type="CDD" id="cd00537">
    <property type="entry name" value="MTHFR"/>
    <property type="match status" value="1"/>
</dbReference>
<keyword evidence="6 9" id="KW-0560">Oxidoreductase</keyword>
<proteinExistence type="inferred from homology"/>
<name>A0A150WMY1_BDEBC</name>
<dbReference type="GO" id="GO:0009086">
    <property type="term" value="P:methionine biosynthetic process"/>
    <property type="evidence" value="ECO:0007669"/>
    <property type="project" value="TreeGrafter"/>
</dbReference>
<comment type="pathway">
    <text evidence="2 9">One-carbon metabolism; tetrahydrofolate interconversion.</text>
</comment>
<comment type="catalytic activity">
    <reaction evidence="8">
        <text>(6S)-5-methyl-5,6,7,8-tetrahydrofolate + NAD(+) = (6R)-5,10-methylene-5,6,7,8-tetrahydrofolate + NADH + H(+)</text>
        <dbReference type="Rhea" id="RHEA:19821"/>
        <dbReference type="ChEBI" id="CHEBI:15378"/>
        <dbReference type="ChEBI" id="CHEBI:15636"/>
        <dbReference type="ChEBI" id="CHEBI:18608"/>
        <dbReference type="ChEBI" id="CHEBI:57540"/>
        <dbReference type="ChEBI" id="CHEBI:57945"/>
        <dbReference type="EC" id="1.5.1.54"/>
    </reaction>
    <physiologicalReaction direction="right-to-left" evidence="8">
        <dbReference type="Rhea" id="RHEA:19823"/>
    </physiologicalReaction>
</comment>
<dbReference type="UniPathway" id="UPA00193"/>
<dbReference type="AlphaFoldDB" id="A0A150WMY1"/>
<dbReference type="PANTHER" id="PTHR45754:SF3">
    <property type="entry name" value="METHYLENETETRAHYDROFOLATE REDUCTASE (NADPH)"/>
    <property type="match status" value="1"/>
</dbReference>
<dbReference type="GO" id="GO:0035999">
    <property type="term" value="P:tetrahydrofolate interconversion"/>
    <property type="evidence" value="ECO:0007669"/>
    <property type="project" value="UniProtKB-UniPathway"/>
</dbReference>
<evidence type="ECO:0000256" key="1">
    <source>
        <dbReference type="ARBA" id="ARBA00001974"/>
    </source>
</evidence>
<evidence type="ECO:0000256" key="3">
    <source>
        <dbReference type="ARBA" id="ARBA00006743"/>
    </source>
</evidence>
<dbReference type="PANTHER" id="PTHR45754">
    <property type="entry name" value="METHYLENETETRAHYDROFOLATE REDUCTASE"/>
    <property type="match status" value="1"/>
</dbReference>